<reference evidence="2 3" key="1">
    <citation type="submission" date="2019-07" db="EMBL/GenBank/DDBJ databases">
        <title>Finished genome of Venturia effusa.</title>
        <authorList>
            <person name="Young C.A."/>
            <person name="Cox M.P."/>
            <person name="Ganley A.R.D."/>
            <person name="David W.J."/>
        </authorList>
    </citation>
    <scope>NUCLEOTIDE SEQUENCE [LARGE SCALE GENOMIC DNA]</scope>
    <source>
        <strain evidence="3">albino</strain>
    </source>
</reference>
<protein>
    <recommendedName>
        <fullName evidence="4">Secreted protein</fullName>
    </recommendedName>
</protein>
<accession>A0A517KYR5</accession>
<keyword evidence="3" id="KW-1185">Reference proteome</keyword>
<evidence type="ECO:0000256" key="1">
    <source>
        <dbReference type="SAM" id="MobiDB-lite"/>
    </source>
</evidence>
<dbReference type="Proteomes" id="UP000316270">
    <property type="component" value="Chromosome 1"/>
</dbReference>
<feature type="compositionally biased region" description="Basic residues" evidence="1">
    <location>
        <begin position="330"/>
        <end position="339"/>
    </location>
</feature>
<gene>
    <name evidence="2" type="ORF">FKW77_010884</name>
</gene>
<feature type="compositionally biased region" description="Low complexity" evidence="1">
    <location>
        <begin position="208"/>
        <end position="220"/>
    </location>
</feature>
<proteinExistence type="predicted"/>
<feature type="compositionally biased region" description="Acidic residues" evidence="1">
    <location>
        <begin position="316"/>
        <end position="326"/>
    </location>
</feature>
<dbReference type="AlphaFoldDB" id="A0A517KYR5"/>
<feature type="compositionally biased region" description="Pro residues" evidence="1">
    <location>
        <begin position="42"/>
        <end position="62"/>
    </location>
</feature>
<evidence type="ECO:0000313" key="3">
    <source>
        <dbReference type="Proteomes" id="UP000316270"/>
    </source>
</evidence>
<dbReference type="EMBL" id="CP042185">
    <property type="protein sequence ID" value="QDS68517.1"/>
    <property type="molecule type" value="Genomic_DNA"/>
</dbReference>
<feature type="region of interest" description="Disordered" evidence="1">
    <location>
        <begin position="199"/>
        <end position="220"/>
    </location>
</feature>
<feature type="compositionally biased region" description="Low complexity" evidence="1">
    <location>
        <begin position="7"/>
        <end position="18"/>
    </location>
</feature>
<feature type="region of interest" description="Disordered" evidence="1">
    <location>
        <begin position="311"/>
        <end position="346"/>
    </location>
</feature>
<feature type="region of interest" description="Disordered" evidence="1">
    <location>
        <begin position="1"/>
        <end position="82"/>
    </location>
</feature>
<dbReference type="OrthoDB" id="3189033at2759"/>
<sequence>MAATKEAPTSAGPSTATPPVQPASTEPPAEHIPQTYAAAPPNLRPVPEIPPDLPPRPPQFEPPPKRKANGAGDNPRTVQYTRDPQKLIAYLVPFPSPDLREGFTQQADPIAIPNRFLIYTPPPPPLLEPKPEEGKEGRLHKVQRKWEGELRKAKTSDVDKKSWRGLRYASARVVDRGIAWITSSNIDFLCRIPKDKKVKKDKKDKKSSASTSGASENASGSGRLEELVFYHPQSLPGTPNEVQREFVNSLARSKKRAYRDTAISILIFPPVLVIDILFPFGGLSEIDAVWAVCSIRGAKRARAVTKRLDTTPQDKDAEDGDEDNDEDLKKQKKHKKHKKPKDDDKLKLTFTPTEQLEILRRYLAYECHKRDPRLFKHGGEETAPTETMVLEALGWTPSQNTTVGDKRNHEDEQWEVRMAKEDLQRTMRKGAKEWVRWCKRFQKNPGKALKK</sequence>
<name>A0A517KYR5_9PEZI</name>
<evidence type="ECO:0008006" key="4">
    <source>
        <dbReference type="Google" id="ProtNLM"/>
    </source>
</evidence>
<organism evidence="2 3">
    <name type="scientific">Venturia effusa</name>
    <dbReference type="NCBI Taxonomy" id="50376"/>
    <lineage>
        <taxon>Eukaryota</taxon>
        <taxon>Fungi</taxon>
        <taxon>Dikarya</taxon>
        <taxon>Ascomycota</taxon>
        <taxon>Pezizomycotina</taxon>
        <taxon>Dothideomycetes</taxon>
        <taxon>Pleosporomycetidae</taxon>
        <taxon>Venturiales</taxon>
        <taxon>Venturiaceae</taxon>
        <taxon>Venturia</taxon>
    </lineage>
</organism>
<evidence type="ECO:0000313" key="2">
    <source>
        <dbReference type="EMBL" id="QDS68517.1"/>
    </source>
</evidence>